<accession>A0A7J6UUA8</accession>
<dbReference type="Proteomes" id="UP000554482">
    <property type="component" value="Unassembled WGS sequence"/>
</dbReference>
<gene>
    <name evidence="1" type="ORF">FRX31_034265</name>
</gene>
<evidence type="ECO:0000313" key="2">
    <source>
        <dbReference type="Proteomes" id="UP000554482"/>
    </source>
</evidence>
<dbReference type="AlphaFoldDB" id="A0A7J6UUA8"/>
<reference evidence="1 2" key="1">
    <citation type="submission" date="2020-06" db="EMBL/GenBank/DDBJ databases">
        <title>Transcriptomic and genomic resources for Thalictrum thalictroides and T. hernandezii: Facilitating candidate gene discovery in an emerging model plant lineage.</title>
        <authorList>
            <person name="Arias T."/>
            <person name="Riano-Pachon D.M."/>
            <person name="Di Stilio V.S."/>
        </authorList>
    </citation>
    <scope>NUCLEOTIDE SEQUENCE [LARGE SCALE GENOMIC DNA]</scope>
    <source>
        <strain evidence="2">cv. WT478/WT964</strain>
        <tissue evidence="1">Leaves</tissue>
    </source>
</reference>
<dbReference type="EMBL" id="JABWDY010043147">
    <property type="protein sequence ID" value="KAF5176149.1"/>
    <property type="molecule type" value="Genomic_DNA"/>
</dbReference>
<keyword evidence="2" id="KW-1185">Reference proteome</keyword>
<sequence length="66" mass="7416">MGKNLYFLAIHYKYSRSHYSIQTGKHCSLPKSNQATSPSEQRTSNIGTIHLAEITPVILQDLIARS</sequence>
<organism evidence="1 2">
    <name type="scientific">Thalictrum thalictroides</name>
    <name type="common">Rue-anemone</name>
    <name type="synonym">Anemone thalictroides</name>
    <dbReference type="NCBI Taxonomy" id="46969"/>
    <lineage>
        <taxon>Eukaryota</taxon>
        <taxon>Viridiplantae</taxon>
        <taxon>Streptophyta</taxon>
        <taxon>Embryophyta</taxon>
        <taxon>Tracheophyta</taxon>
        <taxon>Spermatophyta</taxon>
        <taxon>Magnoliopsida</taxon>
        <taxon>Ranunculales</taxon>
        <taxon>Ranunculaceae</taxon>
        <taxon>Thalictroideae</taxon>
        <taxon>Thalictrum</taxon>
    </lineage>
</organism>
<protein>
    <submittedName>
        <fullName evidence="1">Uncharacterized protein</fullName>
    </submittedName>
</protein>
<proteinExistence type="predicted"/>
<comment type="caution">
    <text evidence="1">The sequence shown here is derived from an EMBL/GenBank/DDBJ whole genome shotgun (WGS) entry which is preliminary data.</text>
</comment>
<evidence type="ECO:0000313" key="1">
    <source>
        <dbReference type="EMBL" id="KAF5176149.1"/>
    </source>
</evidence>
<name>A0A7J6UUA8_THATH</name>